<dbReference type="PANTHER" id="PTHR31084:SF3">
    <property type="entry name" value="ALPHA-FUCOSIDASE A"/>
    <property type="match status" value="1"/>
</dbReference>
<dbReference type="InterPro" id="IPR016181">
    <property type="entry name" value="Acyl_CoA_acyltransferase"/>
</dbReference>
<dbReference type="GO" id="GO:0004560">
    <property type="term" value="F:alpha-L-fucosidase activity"/>
    <property type="evidence" value="ECO:0007669"/>
    <property type="project" value="TreeGrafter"/>
</dbReference>
<evidence type="ECO:0000256" key="2">
    <source>
        <dbReference type="ARBA" id="ARBA00022658"/>
    </source>
</evidence>
<gene>
    <name evidence="7" type="ORF">CVT26_004152</name>
</gene>
<dbReference type="OrthoDB" id="2848340at2759"/>
<dbReference type="InterPro" id="IPR007515">
    <property type="entry name" value="Mss4"/>
</dbReference>
<keyword evidence="5" id="KW-0732">Signal</keyword>
<evidence type="ECO:0000313" key="8">
    <source>
        <dbReference type="Proteomes" id="UP000284706"/>
    </source>
</evidence>
<dbReference type="InterPro" id="IPR012341">
    <property type="entry name" value="6hp_glycosidase-like_sf"/>
</dbReference>
<dbReference type="Proteomes" id="UP000284706">
    <property type="component" value="Unassembled WGS sequence"/>
</dbReference>
<dbReference type="PROSITE" id="PS51796">
    <property type="entry name" value="MSS4"/>
    <property type="match status" value="1"/>
</dbReference>
<dbReference type="CDD" id="cd04301">
    <property type="entry name" value="NAT_SF"/>
    <property type="match status" value="1"/>
</dbReference>
<reference evidence="7 8" key="1">
    <citation type="journal article" date="2018" name="Evol. Lett.">
        <title>Horizontal gene cluster transfer increased hallucinogenic mushroom diversity.</title>
        <authorList>
            <person name="Reynolds H.T."/>
            <person name="Vijayakumar V."/>
            <person name="Gluck-Thaler E."/>
            <person name="Korotkin H.B."/>
            <person name="Matheny P.B."/>
            <person name="Slot J.C."/>
        </authorList>
    </citation>
    <scope>NUCLEOTIDE SEQUENCE [LARGE SCALE GENOMIC DNA]</scope>
    <source>
        <strain evidence="7 8">SRW20</strain>
    </source>
</reference>
<name>A0A409W6Z9_9AGAR</name>
<evidence type="ECO:0000256" key="3">
    <source>
        <dbReference type="ARBA" id="ARBA00022927"/>
    </source>
</evidence>
<sequence length="1156" mass="126627">MRRWLVRTLPVFLLLDAATTAPSGFPKSGNGLWYNQTGNVWSREWLPVGNGHLAATVPGGTQQETTQLNIETLWSGGPFSDPTYNGGNKQASEQAAMASVMQDYRDWIFHNVTGDIDNIEDLTTDQGQYGSYAGAGHLLASLTTSGPISNYGRWLDLDQGLAVTSWTQGDVDLTRTTFCSNPTKSCIQHISAQNGPLPNLTYAFSVALESGLPAPNITCQNFTSLLVNGFVSNSPPGMSYAFVFSAFASPSARVQCIQFPVAFGAPPNATLQVITPANATNTEAWITWIGDTEYDMNAGDAAHNFSFAGEKPVPKLQARLPIIASSDYQTLLKQHTDDIKSVLSDSFALDLGQKPNVDLPTDALRSQYTVDGPQSNAYLDWLLFNYGRYLLASSSRSVLPANLQGKWANGISNAWSADANINLQMNYWAAEMTGLHSTTSSLFNYIEKTWAPRGAYTAQVLYNISQGWVTHNEMNIFGHTGMKGGGNTAEWADYPESAVWMMFHVWDHFDYTNDVAWWKAQGWPLLKGVASFHVKKLLPDLHFNDSTLVVAPCNSPEQVPITLGCAHAQQVIWQLFNAVEKGFDSSGDTDTAFLEEVRSVRTKMDKGLRIGSWGQLQGNIPTFENMKVSTTITNLEWKVDQDSPSDTHRHLSHLIGLYPGYAITNFDPSPSVQGTGVSRRYSKSQILSAAGTSLLHRGNGTGPDADSGWEKAWRAAAWAQLQNTSMFYHELSFALSENFGPNLFSLYNPYDPDPIFQIDANFGFPAAVMNGLLQAPDVASISTPLTVTLLPTLPPQWPSGSIRGARIRGDLGRLSVDFCRTSLFTMATSPDIFFDYVSADETDSALEIEKQGYPADEAGTEASFRLRQSQAGDLFLGAYEQNADSTSGSNSRKLVGYICATLSPATSLTHHSMSTHVPESSSVCIHSVCVAPSHQHRGIGLALMKEYIARLEKANEARSAKYERVLLIAHEELRDFYERAGFEWLGKSDVVHGSKPWFEMRRVLSLGTSSREEGEEGRESPEQMLSGHQSMPPGVLEALHRPSNTSASMSKLISDFPNALSDVLDSNGKRAGVSTNKYDLLCPRSDCGSVILKKGVAEWVERASVQMEPPGYDKHRLPPLPTPPETAQWWLITPSPMAFENIGFTRPVQPVTEGGA</sequence>
<dbReference type="EMBL" id="NHYE01005350">
    <property type="protein sequence ID" value="PPQ74307.1"/>
    <property type="molecule type" value="Genomic_DNA"/>
</dbReference>
<dbReference type="Gene3D" id="2.170.150.10">
    <property type="entry name" value="Metal Binding Protein, Guanine Nucleotide Exchange Factor, Chain A"/>
    <property type="match status" value="1"/>
</dbReference>
<dbReference type="InterPro" id="IPR011057">
    <property type="entry name" value="Mss4-like_sf"/>
</dbReference>
<dbReference type="InterPro" id="IPR008928">
    <property type="entry name" value="6-hairpin_glycosidase_sf"/>
</dbReference>
<dbReference type="SUPFAM" id="SSF55729">
    <property type="entry name" value="Acyl-CoA N-acyltransferases (Nat)"/>
    <property type="match status" value="1"/>
</dbReference>
<keyword evidence="1" id="KW-0813">Transport</keyword>
<keyword evidence="2" id="KW-0344">Guanine-nucleotide releasing factor</keyword>
<dbReference type="PANTHER" id="PTHR31084">
    <property type="entry name" value="ALPHA-L-FUCOSIDASE 2"/>
    <property type="match status" value="1"/>
</dbReference>
<feature type="chain" id="PRO_5019019767" description="N-acetyltransferase domain-containing protein" evidence="5">
    <location>
        <begin position="21"/>
        <end position="1156"/>
    </location>
</feature>
<evidence type="ECO:0000256" key="4">
    <source>
        <dbReference type="SAM" id="MobiDB-lite"/>
    </source>
</evidence>
<evidence type="ECO:0000313" key="7">
    <source>
        <dbReference type="EMBL" id="PPQ74307.1"/>
    </source>
</evidence>
<dbReference type="InterPro" id="IPR000182">
    <property type="entry name" value="GNAT_dom"/>
</dbReference>
<feature type="domain" description="N-acetyltransferase" evidence="6">
    <location>
        <begin position="832"/>
        <end position="1005"/>
    </location>
</feature>
<feature type="signal peptide" evidence="5">
    <location>
        <begin position="1"/>
        <end position="20"/>
    </location>
</feature>
<dbReference type="AlphaFoldDB" id="A0A409W6Z9"/>
<dbReference type="Pfam" id="PF14498">
    <property type="entry name" value="Glyco_hyd_65N_2"/>
    <property type="match status" value="1"/>
</dbReference>
<dbReference type="GO" id="GO:0015031">
    <property type="term" value="P:protein transport"/>
    <property type="evidence" value="ECO:0007669"/>
    <property type="project" value="UniProtKB-KW"/>
</dbReference>
<accession>A0A409W6Z9</accession>
<keyword evidence="8" id="KW-1185">Reference proteome</keyword>
<comment type="caution">
    <text evidence="7">The sequence shown here is derived from an EMBL/GenBank/DDBJ whole genome shotgun (WGS) entry which is preliminary data.</text>
</comment>
<dbReference type="InterPro" id="IPR054363">
    <property type="entry name" value="GH95_cat"/>
</dbReference>
<dbReference type="GO" id="GO:0007264">
    <property type="term" value="P:small GTPase-mediated signal transduction"/>
    <property type="evidence" value="ECO:0007669"/>
    <property type="project" value="InterPro"/>
</dbReference>
<dbReference type="InterPro" id="IPR027414">
    <property type="entry name" value="GH95_N_dom"/>
</dbReference>
<dbReference type="Pfam" id="PF22124">
    <property type="entry name" value="Glyco_hydro_95_cat"/>
    <property type="match status" value="1"/>
</dbReference>
<keyword evidence="3" id="KW-0653">Protein transport</keyword>
<dbReference type="InterPro" id="IPR011323">
    <property type="entry name" value="Mss4/transl-control_tumour"/>
</dbReference>
<dbReference type="Gene3D" id="1.50.10.10">
    <property type="match status" value="1"/>
</dbReference>
<dbReference type="GO" id="GO:0005975">
    <property type="term" value="P:carbohydrate metabolic process"/>
    <property type="evidence" value="ECO:0007669"/>
    <property type="project" value="InterPro"/>
</dbReference>
<dbReference type="PROSITE" id="PS51186">
    <property type="entry name" value="GNAT"/>
    <property type="match status" value="1"/>
</dbReference>
<dbReference type="SUPFAM" id="SSF48208">
    <property type="entry name" value="Six-hairpin glycosidases"/>
    <property type="match status" value="1"/>
</dbReference>
<proteinExistence type="predicted"/>
<evidence type="ECO:0000256" key="1">
    <source>
        <dbReference type="ARBA" id="ARBA00022448"/>
    </source>
</evidence>
<evidence type="ECO:0000256" key="5">
    <source>
        <dbReference type="SAM" id="SignalP"/>
    </source>
</evidence>
<evidence type="ECO:0000259" key="6">
    <source>
        <dbReference type="PROSITE" id="PS51186"/>
    </source>
</evidence>
<protein>
    <recommendedName>
        <fullName evidence="6">N-acetyltransferase domain-containing protein</fullName>
    </recommendedName>
</protein>
<dbReference type="SUPFAM" id="SSF51316">
    <property type="entry name" value="Mss4-like"/>
    <property type="match status" value="1"/>
</dbReference>
<feature type="region of interest" description="Disordered" evidence="4">
    <location>
        <begin position="1008"/>
        <end position="1033"/>
    </location>
</feature>
<dbReference type="Pfam" id="PF13508">
    <property type="entry name" value="Acetyltransf_7"/>
    <property type="match status" value="1"/>
</dbReference>
<dbReference type="Gene3D" id="3.40.630.30">
    <property type="match status" value="1"/>
</dbReference>
<dbReference type="GO" id="GO:0005085">
    <property type="term" value="F:guanyl-nucleotide exchange factor activity"/>
    <property type="evidence" value="ECO:0007669"/>
    <property type="project" value="UniProtKB-KW"/>
</dbReference>
<organism evidence="7 8">
    <name type="scientific">Gymnopilus dilepis</name>
    <dbReference type="NCBI Taxonomy" id="231916"/>
    <lineage>
        <taxon>Eukaryota</taxon>
        <taxon>Fungi</taxon>
        <taxon>Dikarya</taxon>
        <taxon>Basidiomycota</taxon>
        <taxon>Agaricomycotina</taxon>
        <taxon>Agaricomycetes</taxon>
        <taxon>Agaricomycetidae</taxon>
        <taxon>Agaricales</taxon>
        <taxon>Agaricineae</taxon>
        <taxon>Hymenogastraceae</taxon>
        <taxon>Gymnopilus</taxon>
    </lineage>
</organism>
<dbReference type="GO" id="GO:0016747">
    <property type="term" value="F:acyltransferase activity, transferring groups other than amino-acyl groups"/>
    <property type="evidence" value="ECO:0007669"/>
    <property type="project" value="InterPro"/>
</dbReference>
<dbReference type="InParanoid" id="A0A409W6Z9"/>